<proteinExistence type="predicted"/>
<name>A0A849I501_9HYPH</name>
<protein>
    <submittedName>
        <fullName evidence="1">Uncharacterized protein</fullName>
    </submittedName>
</protein>
<evidence type="ECO:0000313" key="1">
    <source>
        <dbReference type="EMBL" id="NNM74522.1"/>
    </source>
</evidence>
<dbReference type="Proteomes" id="UP000564885">
    <property type="component" value="Unassembled WGS sequence"/>
</dbReference>
<reference evidence="1 2" key="1">
    <citation type="submission" date="2020-04" db="EMBL/GenBank/DDBJ databases">
        <title>Enterovirga sp. isolate from soil.</title>
        <authorList>
            <person name="Chea S."/>
            <person name="Kim D.-U."/>
        </authorList>
    </citation>
    <scope>NUCLEOTIDE SEQUENCE [LARGE SCALE GENOMIC DNA]</scope>
    <source>
        <strain evidence="1 2">DB1703</strain>
    </source>
</reference>
<gene>
    <name evidence="1" type="ORF">HJG44_19365</name>
</gene>
<organism evidence="1 2">
    <name type="scientific">Enterovirga aerilata</name>
    <dbReference type="NCBI Taxonomy" id="2730920"/>
    <lineage>
        <taxon>Bacteria</taxon>
        <taxon>Pseudomonadati</taxon>
        <taxon>Pseudomonadota</taxon>
        <taxon>Alphaproteobacteria</taxon>
        <taxon>Hyphomicrobiales</taxon>
        <taxon>Methylobacteriaceae</taxon>
        <taxon>Enterovirga</taxon>
    </lineage>
</organism>
<accession>A0A849I501</accession>
<dbReference type="RefSeq" id="WP_171219947.1">
    <property type="nucleotide sequence ID" value="NZ_JABEPP010000005.1"/>
</dbReference>
<dbReference type="EMBL" id="JABEPP010000005">
    <property type="protein sequence ID" value="NNM74522.1"/>
    <property type="molecule type" value="Genomic_DNA"/>
</dbReference>
<sequence>MFRMVRLAGVSAVLAAAFVLATTEYPVGSRADLLPRLTIVFEEAP</sequence>
<evidence type="ECO:0000313" key="2">
    <source>
        <dbReference type="Proteomes" id="UP000564885"/>
    </source>
</evidence>
<comment type="caution">
    <text evidence="1">The sequence shown here is derived from an EMBL/GenBank/DDBJ whole genome shotgun (WGS) entry which is preliminary data.</text>
</comment>
<keyword evidence="2" id="KW-1185">Reference proteome</keyword>
<dbReference type="AlphaFoldDB" id="A0A849I501"/>